<dbReference type="InterPro" id="IPR004812">
    <property type="entry name" value="Efflux_drug-R_Bcr/CmlA"/>
</dbReference>
<evidence type="ECO:0000256" key="1">
    <source>
        <dbReference type="ARBA" id="ARBA00004651"/>
    </source>
</evidence>
<evidence type="ECO:0000256" key="4">
    <source>
        <dbReference type="ARBA" id="ARBA00022475"/>
    </source>
</evidence>
<evidence type="ECO:0000256" key="6">
    <source>
        <dbReference type="ARBA" id="ARBA00022989"/>
    </source>
</evidence>
<keyword evidence="6 8" id="KW-1133">Transmembrane helix</keyword>
<keyword evidence="3 8" id="KW-0813">Transport</keyword>
<evidence type="ECO:0000256" key="5">
    <source>
        <dbReference type="ARBA" id="ARBA00022692"/>
    </source>
</evidence>
<dbReference type="RefSeq" id="WP_311941958.1">
    <property type="nucleotide sequence ID" value="NZ_JAVSCS010000034.1"/>
</dbReference>
<feature type="transmembrane region" description="Helical" evidence="8">
    <location>
        <begin position="42"/>
        <end position="62"/>
    </location>
</feature>
<feature type="transmembrane region" description="Helical" evidence="8">
    <location>
        <begin position="99"/>
        <end position="120"/>
    </location>
</feature>
<feature type="transmembrane region" description="Helical" evidence="8">
    <location>
        <begin position="369"/>
        <end position="389"/>
    </location>
</feature>
<dbReference type="Gene3D" id="1.20.1720.10">
    <property type="entry name" value="Multidrug resistance protein D"/>
    <property type="match status" value="1"/>
</dbReference>
<reference evidence="10 11" key="1">
    <citation type="submission" date="2024-07" db="EMBL/GenBank/DDBJ databases">
        <title>Description of Labrys sedimenti sp. nov., isolated from a diclofenac-degrading enrichment culture.</title>
        <authorList>
            <person name="Tancsics A."/>
            <person name="Csepanyi A."/>
        </authorList>
    </citation>
    <scope>NUCLEOTIDE SEQUENCE [LARGE SCALE GENOMIC DNA]</scope>
    <source>
        <strain evidence="10 11">LMG 23578</strain>
    </source>
</reference>
<evidence type="ECO:0000256" key="8">
    <source>
        <dbReference type="RuleBase" id="RU365088"/>
    </source>
</evidence>
<dbReference type="SUPFAM" id="SSF103473">
    <property type="entry name" value="MFS general substrate transporter"/>
    <property type="match status" value="1"/>
</dbReference>
<keyword evidence="8" id="KW-0997">Cell inner membrane</keyword>
<feature type="transmembrane region" description="Helical" evidence="8">
    <location>
        <begin position="247"/>
        <end position="266"/>
    </location>
</feature>
<keyword evidence="4" id="KW-1003">Cell membrane</keyword>
<evidence type="ECO:0000256" key="2">
    <source>
        <dbReference type="ARBA" id="ARBA00006236"/>
    </source>
</evidence>
<evidence type="ECO:0000256" key="3">
    <source>
        <dbReference type="ARBA" id="ARBA00022448"/>
    </source>
</evidence>
<dbReference type="NCBIfam" id="TIGR00710">
    <property type="entry name" value="efflux_Bcr_CflA"/>
    <property type="match status" value="1"/>
</dbReference>
<comment type="caution">
    <text evidence="10">The sequence shown here is derived from an EMBL/GenBank/DDBJ whole genome shotgun (WGS) entry which is preliminary data.</text>
</comment>
<protein>
    <recommendedName>
        <fullName evidence="8">Bcr/CflA family efflux transporter</fullName>
    </recommendedName>
</protein>
<name>A0ABV3PHN2_9HYPH</name>
<feature type="transmembrane region" description="Helical" evidence="8">
    <location>
        <begin position="162"/>
        <end position="182"/>
    </location>
</feature>
<keyword evidence="7 8" id="KW-0472">Membrane</keyword>
<evidence type="ECO:0000259" key="9">
    <source>
        <dbReference type="PROSITE" id="PS50850"/>
    </source>
</evidence>
<keyword evidence="5 8" id="KW-0812">Transmembrane</keyword>
<sequence>MPHSFARNALVLGLLAAIGPFAIDMYIPALPSMAEHLQTSTAAAQMTLMAFFLGFGLTQIIYGPVSDIVGRKLPLYFGLAVFTLASIGCASAPTIDWLIGLRLIQGIGAAAVMVIPRAIIRDLHTGVEATRLMSLVMLVFSVSPILAPLTGSALIIPFGWRAVFVAVTIAAVLSLLLTAFVLPETRPPAERIAGDLPTVLSNYGLLLRDRHFLGVTFIGALGMSSFFTFLASSSFIYVDHFGLTPMLYSLAFSVNAIGFIGASQFSAHLGQRFGMGRVILGAVFAYAIAAIVLFALVASGVDSLPVLVAMLFITFAFLGLVIPTSMVLSLEHHGPIAGMASALGGTLQMVTGAVMIVIASLFFNGTALPMVTIIALCAIGALILAKLTLTEKEIAAPAE</sequence>
<feature type="transmembrane region" description="Helical" evidence="8">
    <location>
        <begin position="9"/>
        <end position="30"/>
    </location>
</feature>
<proteinExistence type="inferred from homology"/>
<evidence type="ECO:0000313" key="10">
    <source>
        <dbReference type="EMBL" id="MEW9305152.1"/>
    </source>
</evidence>
<evidence type="ECO:0000256" key="7">
    <source>
        <dbReference type="ARBA" id="ARBA00023136"/>
    </source>
</evidence>
<dbReference type="Proteomes" id="UP001555786">
    <property type="component" value="Unassembled WGS sequence"/>
</dbReference>
<gene>
    <name evidence="10" type="ORF">ABXS05_06370</name>
</gene>
<dbReference type="InterPro" id="IPR020846">
    <property type="entry name" value="MFS_dom"/>
</dbReference>
<dbReference type="PROSITE" id="PS50850">
    <property type="entry name" value="MFS"/>
    <property type="match status" value="1"/>
</dbReference>
<comment type="subcellular location">
    <subcellularLocation>
        <location evidence="8">Cell inner membrane</location>
        <topology evidence="8">Multi-pass membrane protein</topology>
    </subcellularLocation>
    <subcellularLocation>
        <location evidence="1">Cell membrane</location>
        <topology evidence="1">Multi-pass membrane protein</topology>
    </subcellularLocation>
</comment>
<dbReference type="PANTHER" id="PTHR23502">
    <property type="entry name" value="MAJOR FACILITATOR SUPERFAMILY"/>
    <property type="match status" value="1"/>
</dbReference>
<dbReference type="Pfam" id="PF07690">
    <property type="entry name" value="MFS_1"/>
    <property type="match status" value="1"/>
</dbReference>
<organism evidence="10 11">
    <name type="scientific">Labrys neptuniae</name>
    <dbReference type="NCBI Taxonomy" id="376174"/>
    <lineage>
        <taxon>Bacteria</taxon>
        <taxon>Pseudomonadati</taxon>
        <taxon>Pseudomonadota</taxon>
        <taxon>Alphaproteobacteria</taxon>
        <taxon>Hyphomicrobiales</taxon>
        <taxon>Xanthobacteraceae</taxon>
        <taxon>Labrys</taxon>
    </lineage>
</organism>
<evidence type="ECO:0000313" key="11">
    <source>
        <dbReference type="Proteomes" id="UP001555786"/>
    </source>
</evidence>
<feature type="transmembrane region" description="Helical" evidence="8">
    <location>
        <begin position="342"/>
        <end position="363"/>
    </location>
</feature>
<dbReference type="PANTHER" id="PTHR23502:SF132">
    <property type="entry name" value="POLYAMINE TRANSPORTER 2-RELATED"/>
    <property type="match status" value="1"/>
</dbReference>
<feature type="transmembrane region" description="Helical" evidence="8">
    <location>
        <begin position="304"/>
        <end position="330"/>
    </location>
</feature>
<dbReference type="CDD" id="cd17320">
    <property type="entry name" value="MFS_MdfA_MDR_like"/>
    <property type="match status" value="1"/>
</dbReference>
<feature type="domain" description="Major facilitator superfamily (MFS) profile" evidence="9">
    <location>
        <begin position="8"/>
        <end position="393"/>
    </location>
</feature>
<feature type="transmembrane region" description="Helical" evidence="8">
    <location>
        <begin position="212"/>
        <end position="235"/>
    </location>
</feature>
<feature type="transmembrane region" description="Helical" evidence="8">
    <location>
        <begin position="74"/>
        <end position="93"/>
    </location>
</feature>
<dbReference type="InterPro" id="IPR011701">
    <property type="entry name" value="MFS"/>
</dbReference>
<dbReference type="EMBL" id="JBFNQD010000001">
    <property type="protein sequence ID" value="MEW9305152.1"/>
    <property type="molecule type" value="Genomic_DNA"/>
</dbReference>
<accession>A0ABV3PHN2</accession>
<feature type="transmembrane region" description="Helical" evidence="8">
    <location>
        <begin position="278"/>
        <end position="298"/>
    </location>
</feature>
<dbReference type="InterPro" id="IPR036259">
    <property type="entry name" value="MFS_trans_sf"/>
</dbReference>
<keyword evidence="11" id="KW-1185">Reference proteome</keyword>
<feature type="transmembrane region" description="Helical" evidence="8">
    <location>
        <begin position="132"/>
        <end position="156"/>
    </location>
</feature>
<comment type="similarity">
    <text evidence="2 8">Belongs to the major facilitator superfamily. Bcr/CmlA family.</text>
</comment>